<keyword evidence="4" id="KW-1133">Transmembrane helix</keyword>
<comment type="subcellular location">
    <subcellularLocation>
        <location evidence="1">Secreted</location>
    </subcellularLocation>
</comment>
<keyword evidence="3" id="KW-0732">Signal</keyword>
<reference evidence="6" key="1">
    <citation type="journal article" date="2015" name="Nature">
        <title>Complex archaea that bridge the gap between prokaryotes and eukaryotes.</title>
        <authorList>
            <person name="Spang A."/>
            <person name="Saw J.H."/>
            <person name="Jorgensen S.L."/>
            <person name="Zaremba-Niedzwiedzka K."/>
            <person name="Martijn J."/>
            <person name="Lind A.E."/>
            <person name="van Eijk R."/>
            <person name="Schleper C."/>
            <person name="Guy L."/>
            <person name="Ettema T.J."/>
        </authorList>
    </citation>
    <scope>NUCLEOTIDE SEQUENCE</scope>
</reference>
<organism evidence="6">
    <name type="scientific">marine sediment metagenome</name>
    <dbReference type="NCBI Taxonomy" id="412755"/>
    <lineage>
        <taxon>unclassified sequences</taxon>
        <taxon>metagenomes</taxon>
        <taxon>ecological metagenomes</taxon>
    </lineage>
</organism>
<evidence type="ECO:0000313" key="6">
    <source>
        <dbReference type="EMBL" id="KKM81874.1"/>
    </source>
</evidence>
<feature type="domain" description="Carbohydrate-binding module family 96" evidence="5">
    <location>
        <begin position="39"/>
        <end position="180"/>
    </location>
</feature>
<dbReference type="InterPro" id="IPR055372">
    <property type="entry name" value="CBM96"/>
</dbReference>
<evidence type="ECO:0000256" key="1">
    <source>
        <dbReference type="ARBA" id="ARBA00004613"/>
    </source>
</evidence>
<comment type="caution">
    <text evidence="6">The sequence shown here is derived from an EMBL/GenBank/DDBJ whole genome shotgun (WGS) entry which is preliminary data.</text>
</comment>
<protein>
    <recommendedName>
        <fullName evidence="5">Carbohydrate-binding module family 96 domain-containing protein</fullName>
    </recommendedName>
</protein>
<accession>A0A0F9KID8</accession>
<gene>
    <name evidence="6" type="ORF">LCGC14_1325330</name>
</gene>
<keyword evidence="4" id="KW-0472">Membrane</keyword>
<keyword evidence="4" id="KW-0812">Transmembrane</keyword>
<keyword evidence="2" id="KW-0964">Secreted</keyword>
<dbReference type="Pfam" id="PF24517">
    <property type="entry name" value="CBM96"/>
    <property type="match status" value="1"/>
</dbReference>
<dbReference type="EMBL" id="LAZR01007949">
    <property type="protein sequence ID" value="KKM81874.1"/>
    <property type="molecule type" value="Genomic_DNA"/>
</dbReference>
<feature type="non-terminal residue" evidence="6">
    <location>
        <position position="185"/>
    </location>
</feature>
<evidence type="ECO:0000256" key="4">
    <source>
        <dbReference type="SAM" id="Phobius"/>
    </source>
</evidence>
<dbReference type="NCBIfam" id="NF033679">
    <property type="entry name" value="DNRLRE_dom"/>
    <property type="match status" value="1"/>
</dbReference>
<evidence type="ECO:0000259" key="5">
    <source>
        <dbReference type="Pfam" id="PF24517"/>
    </source>
</evidence>
<dbReference type="AlphaFoldDB" id="A0A0F9KID8"/>
<name>A0A0F9KID8_9ZZZZ</name>
<evidence type="ECO:0000256" key="2">
    <source>
        <dbReference type="ARBA" id="ARBA00022525"/>
    </source>
</evidence>
<evidence type="ECO:0000256" key="3">
    <source>
        <dbReference type="ARBA" id="ARBA00022729"/>
    </source>
</evidence>
<proteinExistence type="predicted"/>
<feature type="transmembrane region" description="Helical" evidence="4">
    <location>
        <begin position="9"/>
        <end position="29"/>
    </location>
</feature>
<sequence>MKYYSKKAIFFYIGLIIILGTIFILPKGWGITSEKSISSIADKDTYIDTANPTSNYGGANNLKSGWGIFSDIREAYFHFTFTDKPENITKAELSLNIWGVSQTMDLTLSIIDVSWDEFTLEWINKPVHGQTIGKIIVPSSGIYKFDITSLLTSRTDISICVNMTIDDYVTDYVYITSREGYSSWA</sequence>
<dbReference type="GO" id="GO:0005576">
    <property type="term" value="C:extracellular region"/>
    <property type="evidence" value="ECO:0007669"/>
    <property type="project" value="UniProtKB-SubCell"/>
</dbReference>